<dbReference type="AlphaFoldDB" id="A0AAD3R2C6"/>
<name>A0AAD3R2C6_LATJO</name>
<evidence type="ECO:0000256" key="4">
    <source>
        <dbReference type="ARBA" id="ARBA00022989"/>
    </source>
</evidence>
<reference evidence="10" key="1">
    <citation type="submission" date="2022-08" db="EMBL/GenBank/DDBJ databases">
        <title>Genome sequencing of akame (Lates japonicus).</title>
        <authorList>
            <person name="Hashiguchi Y."/>
            <person name="Takahashi H."/>
        </authorList>
    </citation>
    <scope>NUCLEOTIDE SEQUENCE</scope>
    <source>
        <strain evidence="10">Kochi</strain>
    </source>
</reference>
<feature type="transmembrane region" description="Helical" evidence="8">
    <location>
        <begin position="110"/>
        <end position="133"/>
    </location>
</feature>
<dbReference type="GO" id="GO:0090263">
    <property type="term" value="P:positive regulation of canonical Wnt signaling pathway"/>
    <property type="evidence" value="ECO:0007669"/>
    <property type="project" value="TreeGrafter"/>
</dbReference>
<comment type="similarity">
    <text evidence="2">Belongs to the TMEM198 family.</text>
</comment>
<protein>
    <recommendedName>
        <fullName evidence="6">Transmembrane protein 198</fullName>
    </recommendedName>
</protein>
<evidence type="ECO:0000256" key="7">
    <source>
        <dbReference type="SAM" id="MobiDB-lite"/>
    </source>
</evidence>
<dbReference type="Pfam" id="PF13886">
    <property type="entry name" value="TM7S3_TM198"/>
    <property type="match status" value="1"/>
</dbReference>
<evidence type="ECO:0000259" key="9">
    <source>
        <dbReference type="Pfam" id="PF13886"/>
    </source>
</evidence>
<comment type="subcellular location">
    <subcellularLocation>
        <location evidence="1">Membrane</location>
        <topology evidence="1">Multi-pass membrane protein</topology>
    </subcellularLocation>
</comment>
<feature type="region of interest" description="Disordered" evidence="7">
    <location>
        <begin position="1"/>
        <end position="20"/>
    </location>
</feature>
<keyword evidence="5 8" id="KW-0472">Membrane</keyword>
<feature type="transmembrane region" description="Helical" evidence="8">
    <location>
        <begin position="76"/>
        <end position="98"/>
    </location>
</feature>
<dbReference type="GO" id="GO:0005886">
    <property type="term" value="C:plasma membrane"/>
    <property type="evidence" value="ECO:0007669"/>
    <property type="project" value="TreeGrafter"/>
</dbReference>
<keyword evidence="11" id="KW-1185">Reference proteome</keyword>
<evidence type="ECO:0000313" key="11">
    <source>
        <dbReference type="Proteomes" id="UP001279410"/>
    </source>
</evidence>
<keyword evidence="3 8" id="KW-0812">Transmembrane</keyword>
<organism evidence="10 11">
    <name type="scientific">Lates japonicus</name>
    <name type="common">Japanese lates</name>
    <dbReference type="NCBI Taxonomy" id="270547"/>
    <lineage>
        <taxon>Eukaryota</taxon>
        <taxon>Metazoa</taxon>
        <taxon>Chordata</taxon>
        <taxon>Craniata</taxon>
        <taxon>Vertebrata</taxon>
        <taxon>Euteleostomi</taxon>
        <taxon>Actinopterygii</taxon>
        <taxon>Neopterygii</taxon>
        <taxon>Teleostei</taxon>
        <taxon>Neoteleostei</taxon>
        <taxon>Acanthomorphata</taxon>
        <taxon>Carangaria</taxon>
        <taxon>Carangaria incertae sedis</taxon>
        <taxon>Centropomidae</taxon>
        <taxon>Lates</taxon>
    </lineage>
</organism>
<evidence type="ECO:0000256" key="3">
    <source>
        <dbReference type="ARBA" id="ARBA00022692"/>
    </source>
</evidence>
<evidence type="ECO:0000256" key="6">
    <source>
        <dbReference type="ARBA" id="ARBA00049737"/>
    </source>
</evidence>
<evidence type="ECO:0000256" key="1">
    <source>
        <dbReference type="ARBA" id="ARBA00004141"/>
    </source>
</evidence>
<feature type="transmembrane region" description="Helical" evidence="8">
    <location>
        <begin position="43"/>
        <end position="64"/>
    </location>
</feature>
<dbReference type="GO" id="GO:0031410">
    <property type="term" value="C:cytoplasmic vesicle"/>
    <property type="evidence" value="ECO:0007669"/>
    <property type="project" value="TreeGrafter"/>
</dbReference>
<sequence length="187" mass="21281">MMAEQPWWTKKDQHEGETNPELRCPEEHYEFMVMEEFYHPKTVWVPLGILLGSGTLFAVLTLQWQCCFVTFSTATFGSAIITVTVDYFIELFALVHYIYERLRVAPKKPVCWFTWVILGVWPVLAFLGVLIQWKVTAEGFSHTEGVCGAGEGMREAGVGMWGSGKVERKKKGSQLLDSGNGKLKRFH</sequence>
<feature type="domain" description="TM7S3/TM198-like" evidence="9">
    <location>
        <begin position="35"/>
        <end position="133"/>
    </location>
</feature>
<evidence type="ECO:0000256" key="5">
    <source>
        <dbReference type="ARBA" id="ARBA00023136"/>
    </source>
</evidence>
<evidence type="ECO:0000256" key="8">
    <source>
        <dbReference type="SAM" id="Phobius"/>
    </source>
</evidence>
<gene>
    <name evidence="10" type="ORF">AKAME5_002822600</name>
</gene>
<evidence type="ECO:0000256" key="2">
    <source>
        <dbReference type="ARBA" id="ARBA00006244"/>
    </source>
</evidence>
<dbReference type="Proteomes" id="UP001279410">
    <property type="component" value="Unassembled WGS sequence"/>
</dbReference>
<dbReference type="PANTHER" id="PTHR31247:SF7">
    <property type="entry name" value="TRANSMEMBRANE PROTEIN 198"/>
    <property type="match status" value="1"/>
</dbReference>
<accession>A0AAD3R2C6</accession>
<dbReference type="PANTHER" id="PTHR31247">
    <property type="entry name" value="TRANSMEMBRANE PROTEIN 198 FAMILY MEMBER"/>
    <property type="match status" value="1"/>
</dbReference>
<comment type="caution">
    <text evidence="10">The sequence shown here is derived from an EMBL/GenBank/DDBJ whole genome shotgun (WGS) entry which is preliminary data.</text>
</comment>
<evidence type="ECO:0000313" key="10">
    <source>
        <dbReference type="EMBL" id="GLD52470.1"/>
    </source>
</evidence>
<dbReference type="InterPro" id="IPR025256">
    <property type="entry name" value="TM7S3/TM198-like_dom"/>
</dbReference>
<keyword evidence="4 8" id="KW-1133">Transmembrane helix</keyword>
<dbReference type="InterPro" id="IPR040236">
    <property type="entry name" value="TMEM198"/>
</dbReference>
<feature type="region of interest" description="Disordered" evidence="7">
    <location>
        <begin position="164"/>
        <end position="187"/>
    </location>
</feature>
<proteinExistence type="inferred from homology"/>
<dbReference type="EMBL" id="BRZM01003812">
    <property type="protein sequence ID" value="GLD52470.1"/>
    <property type="molecule type" value="Genomic_DNA"/>
</dbReference>